<accession>A0A2J7PRD6</accession>
<comment type="caution">
    <text evidence="2">The sequence shown here is derived from an EMBL/GenBank/DDBJ whole genome shotgun (WGS) entry which is preliminary data.</text>
</comment>
<gene>
    <name evidence="2" type="ORF">B7P43_G01373</name>
</gene>
<name>A0A2J7PRD6_9NEOP</name>
<keyword evidence="3" id="KW-1185">Reference proteome</keyword>
<evidence type="ECO:0000313" key="3">
    <source>
        <dbReference type="Proteomes" id="UP000235965"/>
    </source>
</evidence>
<evidence type="ECO:0008006" key="4">
    <source>
        <dbReference type="Google" id="ProtNLM"/>
    </source>
</evidence>
<feature type="chain" id="PRO_5014443458" description="Secreted protein" evidence="1">
    <location>
        <begin position="28"/>
        <end position="574"/>
    </location>
</feature>
<dbReference type="OrthoDB" id="8194758at2759"/>
<evidence type="ECO:0000256" key="1">
    <source>
        <dbReference type="SAM" id="SignalP"/>
    </source>
</evidence>
<dbReference type="EMBL" id="NEVH01022362">
    <property type="protein sequence ID" value="PNF18892.1"/>
    <property type="molecule type" value="Genomic_DNA"/>
</dbReference>
<organism evidence="2 3">
    <name type="scientific">Cryptotermes secundus</name>
    <dbReference type="NCBI Taxonomy" id="105785"/>
    <lineage>
        <taxon>Eukaryota</taxon>
        <taxon>Metazoa</taxon>
        <taxon>Ecdysozoa</taxon>
        <taxon>Arthropoda</taxon>
        <taxon>Hexapoda</taxon>
        <taxon>Insecta</taxon>
        <taxon>Pterygota</taxon>
        <taxon>Neoptera</taxon>
        <taxon>Polyneoptera</taxon>
        <taxon>Dictyoptera</taxon>
        <taxon>Blattodea</taxon>
        <taxon>Blattoidea</taxon>
        <taxon>Termitoidae</taxon>
        <taxon>Kalotermitidae</taxon>
        <taxon>Cryptotermitinae</taxon>
        <taxon>Cryptotermes</taxon>
    </lineage>
</organism>
<sequence length="574" mass="63049">MSFLQKLCIFTFIGLFIFFTDVHFANAASVLKNGTHHGRQNQKGNHFGVGSPLNDEYQQQLQNLERTKRASPLENLFHLPDAFGKVVGNVLTGAHNLIDNINPLKPFFSGNVSPVTRGNPAKPRANSFKGKQIRRIATTAIPKNTSPVHEDLLGNILGGAENIFDTALGIKPQTTTPAQIRKTVAPPPGGHGRGVPAVIFNIKNILENALALVGAILHWNEHPEPGYITSKIKSSEQSAKALVDIYLQRNLEGGIGDIPVHIWEILKSIGSLSDTFKHNNSGNIFALLASGQTLLKSFGKLREDFEEPVSTTPIPGGLIGGFLHGLSLIIPHNNPNTPEVINQTSLQERYGAFGNVVWNTGKLIDALKDIDETLERYHPNNTILQFIEKVEDSAELSLANNTLDDENILDVIQKVWFPNMTLAEMIGYFGKTLKKISPNFAIAQIIGDLLQQKLFVDLGLNILVRKVNFLRFGNIKSVLLHTTGIISDDLLGRSLNGLLADGIGILEKVAEAIEWFLKTFHSILDWLSLKLKGGVYLRHGTAEGPLHPKFNSTGSYEYSVKVRHTRGPAGNRSQ</sequence>
<feature type="signal peptide" evidence="1">
    <location>
        <begin position="1"/>
        <end position="27"/>
    </location>
</feature>
<dbReference type="Proteomes" id="UP000235965">
    <property type="component" value="Unassembled WGS sequence"/>
</dbReference>
<protein>
    <recommendedName>
        <fullName evidence="4">Secreted protein</fullName>
    </recommendedName>
</protein>
<dbReference type="AlphaFoldDB" id="A0A2J7PRD6"/>
<evidence type="ECO:0000313" key="2">
    <source>
        <dbReference type="EMBL" id="PNF18892.1"/>
    </source>
</evidence>
<reference evidence="2 3" key="1">
    <citation type="submission" date="2017-12" db="EMBL/GenBank/DDBJ databases">
        <title>Hemimetabolous genomes reveal molecular basis of termite eusociality.</title>
        <authorList>
            <person name="Harrison M.C."/>
            <person name="Jongepier E."/>
            <person name="Robertson H.M."/>
            <person name="Arning N."/>
            <person name="Bitard-Feildel T."/>
            <person name="Chao H."/>
            <person name="Childers C.P."/>
            <person name="Dinh H."/>
            <person name="Doddapaneni H."/>
            <person name="Dugan S."/>
            <person name="Gowin J."/>
            <person name="Greiner C."/>
            <person name="Han Y."/>
            <person name="Hu H."/>
            <person name="Hughes D.S.T."/>
            <person name="Huylmans A.-K."/>
            <person name="Kemena C."/>
            <person name="Kremer L.P.M."/>
            <person name="Lee S.L."/>
            <person name="Lopez-Ezquerra A."/>
            <person name="Mallet L."/>
            <person name="Monroy-Kuhn J.M."/>
            <person name="Moser A."/>
            <person name="Murali S.C."/>
            <person name="Muzny D.M."/>
            <person name="Otani S."/>
            <person name="Piulachs M.-D."/>
            <person name="Poelchau M."/>
            <person name="Qu J."/>
            <person name="Schaub F."/>
            <person name="Wada-Katsumata A."/>
            <person name="Worley K.C."/>
            <person name="Xie Q."/>
            <person name="Ylla G."/>
            <person name="Poulsen M."/>
            <person name="Gibbs R.A."/>
            <person name="Schal C."/>
            <person name="Richards S."/>
            <person name="Belles X."/>
            <person name="Korb J."/>
            <person name="Bornberg-Bauer E."/>
        </authorList>
    </citation>
    <scope>NUCLEOTIDE SEQUENCE [LARGE SCALE GENOMIC DNA]</scope>
    <source>
        <tissue evidence="2">Whole body</tissue>
    </source>
</reference>
<keyword evidence="1" id="KW-0732">Signal</keyword>
<dbReference type="InParanoid" id="A0A2J7PRD6"/>
<proteinExistence type="predicted"/>